<accession>A0A4R2AZ47</accession>
<feature type="domain" description="AP2-like integrase N-terminal" evidence="2">
    <location>
        <begin position="10"/>
        <end position="38"/>
    </location>
</feature>
<feature type="region of interest" description="Disordered" evidence="1">
    <location>
        <begin position="24"/>
        <end position="45"/>
    </location>
</feature>
<gene>
    <name evidence="3" type="ORF">EV146_11832</name>
</gene>
<proteinExistence type="predicted"/>
<reference evidence="3 4" key="1">
    <citation type="journal article" date="2015" name="Stand. Genomic Sci.">
        <title>Genomic Encyclopedia of Bacterial and Archaeal Type Strains, Phase III: the genomes of soil and plant-associated and newly described type strains.</title>
        <authorList>
            <person name="Whitman W.B."/>
            <person name="Woyke T."/>
            <person name="Klenk H.P."/>
            <person name="Zhou Y."/>
            <person name="Lilburn T.G."/>
            <person name="Beck B.J."/>
            <person name="De Vos P."/>
            <person name="Vandamme P."/>
            <person name="Eisen J.A."/>
            <person name="Garrity G."/>
            <person name="Hugenholtz P."/>
            <person name="Kyrpides N.C."/>
        </authorList>
    </citation>
    <scope>NUCLEOTIDE SEQUENCE [LARGE SCALE GENOMIC DNA]</scope>
    <source>
        <strain evidence="3 4">CV53</strain>
    </source>
</reference>
<evidence type="ECO:0000259" key="2">
    <source>
        <dbReference type="Pfam" id="PF14657"/>
    </source>
</evidence>
<evidence type="ECO:0000256" key="1">
    <source>
        <dbReference type="SAM" id="MobiDB-lite"/>
    </source>
</evidence>
<evidence type="ECO:0000313" key="4">
    <source>
        <dbReference type="Proteomes" id="UP000295689"/>
    </source>
</evidence>
<organism evidence="3 4">
    <name type="scientific">Mesobacillus foraminis</name>
    <dbReference type="NCBI Taxonomy" id="279826"/>
    <lineage>
        <taxon>Bacteria</taxon>
        <taxon>Bacillati</taxon>
        <taxon>Bacillota</taxon>
        <taxon>Bacilli</taxon>
        <taxon>Bacillales</taxon>
        <taxon>Bacillaceae</taxon>
        <taxon>Mesobacillus</taxon>
    </lineage>
</organism>
<dbReference type="AlphaFoldDB" id="A0A4R2AZ47"/>
<dbReference type="InterPro" id="IPR028259">
    <property type="entry name" value="AP2-like_int_N"/>
</dbReference>
<keyword evidence="3" id="KW-0238">DNA-binding</keyword>
<sequence length="45" mass="5406">MGQIKKEGLSWYFVVELETDPLTGKRKRKKQRGFKQKKMLKKHSL</sequence>
<comment type="caution">
    <text evidence="3">The sequence shown here is derived from an EMBL/GenBank/DDBJ whole genome shotgun (WGS) entry which is preliminary data.</text>
</comment>
<dbReference type="RefSeq" id="WP_241994048.1">
    <property type="nucleotide sequence ID" value="NZ_JABUHM010000019.1"/>
</dbReference>
<keyword evidence="4" id="KW-1185">Reference proteome</keyword>
<dbReference type="Proteomes" id="UP000295689">
    <property type="component" value="Unassembled WGS sequence"/>
</dbReference>
<protein>
    <submittedName>
        <fullName evidence="3">AP2-like DNA-binding integrase family protein</fullName>
    </submittedName>
</protein>
<evidence type="ECO:0000313" key="3">
    <source>
        <dbReference type="EMBL" id="TCN18945.1"/>
    </source>
</evidence>
<dbReference type="EMBL" id="SLVV01000018">
    <property type="protein sequence ID" value="TCN18945.1"/>
    <property type="molecule type" value="Genomic_DNA"/>
</dbReference>
<dbReference type="Pfam" id="PF14657">
    <property type="entry name" value="Arm-DNA-bind_4"/>
    <property type="match status" value="1"/>
</dbReference>
<dbReference type="GO" id="GO:0003677">
    <property type="term" value="F:DNA binding"/>
    <property type="evidence" value="ECO:0007669"/>
    <property type="project" value="UniProtKB-KW"/>
</dbReference>
<name>A0A4R2AZ47_9BACI</name>